<dbReference type="RefSeq" id="WP_168673367.1">
    <property type="nucleotide sequence ID" value="NZ_JAAVTK010000006.1"/>
</dbReference>
<comment type="caution">
    <text evidence="2">The sequence shown here is derived from an EMBL/GenBank/DDBJ whole genome shotgun (WGS) entry which is preliminary data.</text>
</comment>
<evidence type="ECO:0008006" key="4">
    <source>
        <dbReference type="Google" id="ProtNLM"/>
    </source>
</evidence>
<evidence type="ECO:0000256" key="1">
    <source>
        <dbReference type="SAM" id="Phobius"/>
    </source>
</evidence>
<organism evidence="2 3">
    <name type="scientific">Hymenobacter artigasi</name>
    <dbReference type="NCBI Taxonomy" id="2719616"/>
    <lineage>
        <taxon>Bacteria</taxon>
        <taxon>Pseudomonadati</taxon>
        <taxon>Bacteroidota</taxon>
        <taxon>Cytophagia</taxon>
        <taxon>Cytophagales</taxon>
        <taxon>Hymenobacteraceae</taxon>
        <taxon>Hymenobacter</taxon>
    </lineage>
</organism>
<evidence type="ECO:0000313" key="2">
    <source>
        <dbReference type="EMBL" id="NKI89739.1"/>
    </source>
</evidence>
<gene>
    <name evidence="2" type="ORF">HBN54_002338</name>
</gene>
<dbReference type="Proteomes" id="UP000717634">
    <property type="component" value="Unassembled WGS sequence"/>
</dbReference>
<keyword evidence="1" id="KW-0472">Membrane</keyword>
<proteinExistence type="predicted"/>
<keyword evidence="1" id="KW-1133">Transmembrane helix</keyword>
<protein>
    <recommendedName>
        <fullName evidence="4">DUF4350 domain-containing protein</fullName>
    </recommendedName>
</protein>
<evidence type="ECO:0000313" key="3">
    <source>
        <dbReference type="Proteomes" id="UP000717634"/>
    </source>
</evidence>
<dbReference type="EMBL" id="JAAVTK010000006">
    <property type="protein sequence ID" value="NKI89739.1"/>
    <property type="molecule type" value="Genomic_DNA"/>
</dbReference>
<keyword evidence="1" id="KW-0812">Transmembrane</keyword>
<name>A0ABX1HHJ9_9BACT</name>
<accession>A0ABX1HHJ9</accession>
<feature type="transmembrane region" description="Helical" evidence="1">
    <location>
        <begin position="12"/>
        <end position="30"/>
    </location>
</feature>
<reference evidence="2 3" key="1">
    <citation type="submission" date="2020-03" db="EMBL/GenBank/DDBJ databases">
        <title>Genomic Encyclopedia of Type Strains, Phase IV (KMG-V): Genome sequencing to study the core and pangenomes of soil and plant-associated prokaryotes.</title>
        <authorList>
            <person name="Whitman W."/>
        </authorList>
    </citation>
    <scope>NUCLEOTIDE SEQUENCE [LARGE SCALE GENOMIC DNA]</scope>
    <source>
        <strain evidence="2 3">1B</strain>
    </source>
</reference>
<feature type="transmembrane region" description="Helical" evidence="1">
    <location>
        <begin position="42"/>
        <end position="60"/>
    </location>
</feature>
<keyword evidence="3" id="KW-1185">Reference proteome</keyword>
<sequence length="604" mass="65123">MPILTPNPVLYFGLLAGCLLLALGLLVLAWRRPRKRQRAARVLASLAAVAALWFSTFPPLRHLPAIRTEAILLTPGYSPDTLRQLRRQLGMGTSVWTYGDADPPANARPLASLLTLAEQRPALHRLHILGHGLPAAELELLNSLAVRLHPGAPFEGFSTAFWPATLSLGEMLRLEGTVVAPGRPAAAWVVLYAAGTGRDSVRLPAGGGPFRLRYQPKAAGLATYELRLRRLGQPLLTEPVPVEITTPTLPAVLLLTATPSFEFKFLKNYLAEAHYPVALRTSVSRGLVQTDFVNLPAQSLDRLTPALLARYAVVVADAATLAALSTTETQALQAALRAGRLGIVTLAESAPLPRTAPSRADFTVQPRPANIATQPLTWPDAPGEARAMLPAQLQANPALRALITGPRQLLLAASQRVGLGFAVVSVVPETFHWGLQGHAAVYASFWNQLLTAAVPPAPAAATWQAGSRWPRPAQPLTLHLAGAFPTTPHTVAALTGGPAVRLALRQDTRLPEWSTAQFWPDTAGWHQVRGPGRISHHFYVYPPTAWLGPELQERQLAVAQLSADTLASKDAEAVQDTVTEPWPAGWFFGLFLLAAGYLWLEEKL</sequence>